<evidence type="ECO:0000256" key="3">
    <source>
        <dbReference type="ARBA" id="ARBA00022989"/>
    </source>
</evidence>
<proteinExistence type="predicted"/>
<dbReference type="InterPro" id="IPR032808">
    <property type="entry name" value="DoxX"/>
</dbReference>
<dbReference type="Proteomes" id="UP001223016">
    <property type="component" value="Unassembled WGS sequence"/>
</dbReference>
<evidence type="ECO:0000256" key="1">
    <source>
        <dbReference type="ARBA" id="ARBA00004141"/>
    </source>
</evidence>
<keyword evidence="7" id="KW-1185">Reference proteome</keyword>
<keyword evidence="3 5" id="KW-1133">Transmembrane helix</keyword>
<reference evidence="6 7" key="1">
    <citation type="submission" date="2023-07" db="EMBL/GenBank/DDBJ databases">
        <title>Identification of four novel Pseudomonas species associated with bacterial leaf spot of cucurbits.</title>
        <authorList>
            <person name="Fullem K.R."/>
        </authorList>
    </citation>
    <scope>NUCLEOTIDE SEQUENCE [LARGE SCALE GENOMIC DNA]</scope>
    <source>
        <strain evidence="6 7">KFB 138</strain>
    </source>
</reference>
<feature type="transmembrane region" description="Helical" evidence="5">
    <location>
        <begin position="71"/>
        <end position="88"/>
    </location>
</feature>
<comment type="subcellular location">
    <subcellularLocation>
        <location evidence="1">Membrane</location>
        <topology evidence="1">Multi-pass membrane protein</topology>
    </subcellularLocation>
</comment>
<evidence type="ECO:0000256" key="2">
    <source>
        <dbReference type="ARBA" id="ARBA00022692"/>
    </source>
</evidence>
<name>A0ABT9CL85_9PSED</name>
<keyword evidence="2 5" id="KW-0812">Transmembrane</keyword>
<accession>A0ABT9CL85</accession>
<evidence type="ECO:0000256" key="5">
    <source>
        <dbReference type="SAM" id="Phobius"/>
    </source>
</evidence>
<dbReference type="EMBL" id="JAUQOO010000003">
    <property type="protein sequence ID" value="MDO7926244.1"/>
    <property type="molecule type" value="Genomic_DNA"/>
</dbReference>
<evidence type="ECO:0000313" key="7">
    <source>
        <dbReference type="Proteomes" id="UP001223016"/>
    </source>
</evidence>
<evidence type="ECO:0000313" key="6">
    <source>
        <dbReference type="EMBL" id="MDO7926244.1"/>
    </source>
</evidence>
<sequence length="134" mass="14728">MIENYAYWISTLLLSALYLVSAAMYIRKSEWVRETLGELGYPGYLVPLLIVTKILAVVVIVSRFNVGLSDLAYAGVFYHLLLSALAYIGVRKPGGALPAVVCLVLLTTSFYTQNAAREVPSPYGQVMAFSQESQ</sequence>
<gene>
    <name evidence="6" type="ORF">Q6A51_05595</name>
</gene>
<feature type="transmembrane region" description="Helical" evidence="5">
    <location>
        <begin position="46"/>
        <end position="65"/>
    </location>
</feature>
<protein>
    <submittedName>
        <fullName evidence="6">DoxX family protein</fullName>
    </submittedName>
</protein>
<dbReference type="Pfam" id="PF13564">
    <property type="entry name" value="DoxX_2"/>
    <property type="match status" value="1"/>
</dbReference>
<feature type="transmembrane region" description="Helical" evidence="5">
    <location>
        <begin position="6"/>
        <end position="26"/>
    </location>
</feature>
<organism evidence="6 7">
    <name type="scientific">Pseudomonas serbiensis</name>
    <dbReference type="NCBI Taxonomy" id="3064350"/>
    <lineage>
        <taxon>Bacteria</taxon>
        <taxon>Pseudomonadati</taxon>
        <taxon>Pseudomonadota</taxon>
        <taxon>Gammaproteobacteria</taxon>
        <taxon>Pseudomonadales</taxon>
        <taxon>Pseudomonadaceae</taxon>
        <taxon>Pseudomonas</taxon>
    </lineage>
</organism>
<comment type="caution">
    <text evidence="6">The sequence shown here is derived from an EMBL/GenBank/DDBJ whole genome shotgun (WGS) entry which is preliminary data.</text>
</comment>
<dbReference type="RefSeq" id="WP_201018509.1">
    <property type="nucleotide sequence ID" value="NZ_JAUQOO010000003.1"/>
</dbReference>
<evidence type="ECO:0000256" key="4">
    <source>
        <dbReference type="ARBA" id="ARBA00023136"/>
    </source>
</evidence>
<keyword evidence="4 5" id="KW-0472">Membrane</keyword>